<evidence type="ECO:0000256" key="10">
    <source>
        <dbReference type="ARBA" id="ARBA00048778"/>
    </source>
</evidence>
<dbReference type="Gene3D" id="3.40.50.300">
    <property type="entry name" value="P-loop containing nucleotide triphosphate hydrolases"/>
    <property type="match status" value="2"/>
</dbReference>
<dbReference type="PANTHER" id="PTHR23077">
    <property type="entry name" value="AAA-FAMILY ATPASE"/>
    <property type="match status" value="1"/>
</dbReference>
<dbReference type="FunFam" id="3.40.50.300:FF:000109">
    <property type="entry name" value="Peroxisomal biogenesis factor 6"/>
    <property type="match status" value="1"/>
</dbReference>
<dbReference type="SUPFAM" id="SSF52540">
    <property type="entry name" value="P-loop containing nucleoside triphosphate hydrolases"/>
    <property type="match status" value="2"/>
</dbReference>
<evidence type="ECO:0000313" key="12">
    <source>
        <dbReference type="EMBL" id="CAG9799983.1"/>
    </source>
</evidence>
<dbReference type="InterPro" id="IPR027417">
    <property type="entry name" value="P-loop_NTPase"/>
</dbReference>
<keyword evidence="13" id="KW-1185">Reference proteome</keyword>
<evidence type="ECO:0000256" key="2">
    <source>
        <dbReference type="ARBA" id="ARBA00006914"/>
    </source>
</evidence>
<dbReference type="GO" id="GO:0005524">
    <property type="term" value="F:ATP binding"/>
    <property type="evidence" value="ECO:0007669"/>
    <property type="project" value="UniProtKB-KW"/>
</dbReference>
<evidence type="ECO:0000259" key="11">
    <source>
        <dbReference type="SMART" id="SM00382"/>
    </source>
</evidence>
<evidence type="ECO:0000256" key="1">
    <source>
        <dbReference type="ARBA" id="ARBA00004370"/>
    </source>
</evidence>
<reference evidence="12" key="2">
    <citation type="submission" date="2022-10" db="EMBL/GenBank/DDBJ databases">
        <authorList>
            <consortium name="ENA_rothamsted_submissions"/>
            <consortium name="culmorum"/>
            <person name="King R."/>
        </authorList>
    </citation>
    <scope>NUCLEOTIDE SEQUENCE</scope>
</reference>
<feature type="domain" description="AAA+ ATPase" evidence="11">
    <location>
        <begin position="616"/>
        <end position="756"/>
    </location>
</feature>
<dbReference type="GO" id="GO:0005829">
    <property type="term" value="C:cytosol"/>
    <property type="evidence" value="ECO:0007669"/>
    <property type="project" value="TreeGrafter"/>
</dbReference>
<comment type="subcellular location">
    <subcellularLocation>
        <location evidence="1">Membrane</location>
    </subcellularLocation>
</comment>
<evidence type="ECO:0000256" key="9">
    <source>
        <dbReference type="ARBA" id="ARBA00034920"/>
    </source>
</evidence>
<evidence type="ECO:0000256" key="6">
    <source>
        <dbReference type="ARBA" id="ARBA00022840"/>
    </source>
</evidence>
<comment type="catalytic activity">
    <reaction evidence="10">
        <text>ATP + H2O = ADP + phosphate + H(+)</text>
        <dbReference type="Rhea" id="RHEA:13065"/>
        <dbReference type="ChEBI" id="CHEBI:15377"/>
        <dbReference type="ChEBI" id="CHEBI:15378"/>
        <dbReference type="ChEBI" id="CHEBI:30616"/>
        <dbReference type="ChEBI" id="CHEBI:43474"/>
        <dbReference type="ChEBI" id="CHEBI:456216"/>
    </reaction>
    <physiologicalReaction direction="left-to-right" evidence="10">
        <dbReference type="Rhea" id="RHEA:13066"/>
    </physiologicalReaction>
</comment>
<dbReference type="InterPro" id="IPR003959">
    <property type="entry name" value="ATPase_AAA_core"/>
</dbReference>
<dbReference type="PANTHER" id="PTHR23077:SF9">
    <property type="entry name" value="PEROXISOMAL ATPASE PEX6"/>
    <property type="match status" value="1"/>
</dbReference>
<name>A0A9N9RMT7_9DIPT</name>
<accession>A0A9N9RMT7</accession>
<dbReference type="Proteomes" id="UP001153620">
    <property type="component" value="Chromosome 1"/>
</dbReference>
<organism evidence="12 13">
    <name type="scientific">Chironomus riparius</name>
    <dbReference type="NCBI Taxonomy" id="315576"/>
    <lineage>
        <taxon>Eukaryota</taxon>
        <taxon>Metazoa</taxon>
        <taxon>Ecdysozoa</taxon>
        <taxon>Arthropoda</taxon>
        <taxon>Hexapoda</taxon>
        <taxon>Insecta</taxon>
        <taxon>Pterygota</taxon>
        <taxon>Neoptera</taxon>
        <taxon>Endopterygota</taxon>
        <taxon>Diptera</taxon>
        <taxon>Nematocera</taxon>
        <taxon>Chironomoidea</taxon>
        <taxon>Chironomidae</taxon>
        <taxon>Chironominae</taxon>
        <taxon>Chironomus</taxon>
    </lineage>
</organism>
<dbReference type="GO" id="GO:0005778">
    <property type="term" value="C:peroxisomal membrane"/>
    <property type="evidence" value="ECO:0007669"/>
    <property type="project" value="TreeGrafter"/>
</dbReference>
<evidence type="ECO:0000256" key="7">
    <source>
        <dbReference type="ARBA" id="ARBA00023136"/>
    </source>
</evidence>
<dbReference type="InterPro" id="IPR050168">
    <property type="entry name" value="AAA_ATPase_domain"/>
</dbReference>
<reference evidence="12" key="1">
    <citation type="submission" date="2022-01" db="EMBL/GenBank/DDBJ databases">
        <authorList>
            <person name="King R."/>
        </authorList>
    </citation>
    <scope>NUCLEOTIDE SEQUENCE</scope>
</reference>
<evidence type="ECO:0000256" key="3">
    <source>
        <dbReference type="ARBA" id="ARBA00022593"/>
    </source>
</evidence>
<comment type="similarity">
    <text evidence="2">Belongs to the AAA ATPase family.</text>
</comment>
<dbReference type="OrthoDB" id="2187at2759"/>
<gene>
    <name evidence="12" type="ORF">CHIRRI_LOCUS2940</name>
</gene>
<evidence type="ECO:0000256" key="5">
    <source>
        <dbReference type="ARBA" id="ARBA00022801"/>
    </source>
</evidence>
<sequence>MQSSHIKLLNYILKLRYPKYPAYYFPIYLILKFLQEFDFKFNTRKLHFQLCAIPNKYFEFLCREHEIRSEHTIFINQKVFDYYIYQKDVNFLNVLLSDATKKTKKLSQAEKVMKSILDSPNNANKDNKAQIMYQVFPLDIPINKIFIKENSYWNFLDKYKLSIDHEVYVNLTMLAQNQKMPPISTKANVFLINSPYDVPSTFSDDVLKEYFKKPRLMYRNHTYRIDLTEKELGNFIFCENFQLITKLKRLFIKCVHLESRENPFDTCGIVMHNLTSLTQTTTINYQVPRQLLSDHFITSYPFGLKNAYENLKSSILPFVMSETSKELLKSRKIFPIIQILGERGSGKRKILQSLADSLGIHVYYAECCDISSSLASQTEQKILYTLHRATNCQPIIICFNDFEFFGKNNEGHEDERVISFFKSELNKLFSKSTFENPIIVVALVNSNQPLKSQKLNELFLETITIKPLEKDERFKCLLWYHQQEVFDRNCYLIKKRKLDNYINMRIKSINDQNDLNILKSMAEQTQGFLLGDLRILYERSIDKPSQDSLKLVLDGNKFKEQLTKIKKSFSDNIGTPEIPKVLWDDIGGLANLKTEIQNSIGLPLKYSHLLGGKNMKRSGILLFGPPGTGKTLIAKAVATECNLSFLSVQGPELLNMYVGQSEQNVRELFAKARGCAPSVVFLDELDALAPNRGVAGDSGGVMDRVVSQLLSELDGVDDDPKKPVFILGATNRPDLIDKQLLRPGRFDKMLYVGPCTSVDDKELVLKALMKKFNLKKEVCTRKVAEIIKCDVTGADLYSICSNAWLCAVRKYVQKHGGGKLKESEMTAEKILVGLDDFTKSLDRFVSSLNQVDMEYFKRLQVNFGS</sequence>
<dbReference type="InterPro" id="IPR003593">
    <property type="entry name" value="AAA+_ATPase"/>
</dbReference>
<keyword evidence="4" id="KW-0547">Nucleotide-binding</keyword>
<keyword evidence="5" id="KW-0378">Hydrolase</keyword>
<dbReference type="Gene3D" id="1.10.8.60">
    <property type="match status" value="1"/>
</dbReference>
<keyword evidence="3" id="KW-0962">Peroxisome biogenesis</keyword>
<evidence type="ECO:0000256" key="4">
    <source>
        <dbReference type="ARBA" id="ARBA00022741"/>
    </source>
</evidence>
<dbReference type="SMART" id="SM00382">
    <property type="entry name" value="AAA"/>
    <property type="match status" value="1"/>
</dbReference>
<keyword evidence="7" id="KW-0472">Membrane</keyword>
<evidence type="ECO:0000313" key="13">
    <source>
        <dbReference type="Proteomes" id="UP001153620"/>
    </source>
</evidence>
<dbReference type="EMBL" id="OU895877">
    <property type="protein sequence ID" value="CAG9799983.1"/>
    <property type="molecule type" value="Genomic_DNA"/>
</dbReference>
<dbReference type="AlphaFoldDB" id="A0A9N9RMT7"/>
<proteinExistence type="inferred from homology"/>
<evidence type="ECO:0000256" key="8">
    <source>
        <dbReference type="ARBA" id="ARBA00034811"/>
    </source>
</evidence>
<dbReference type="GO" id="GO:0016887">
    <property type="term" value="F:ATP hydrolysis activity"/>
    <property type="evidence" value="ECO:0007669"/>
    <property type="project" value="InterPro"/>
</dbReference>
<dbReference type="GO" id="GO:0016558">
    <property type="term" value="P:protein import into peroxisome matrix"/>
    <property type="evidence" value="ECO:0007669"/>
    <property type="project" value="TreeGrafter"/>
</dbReference>
<keyword evidence="6" id="KW-0067">ATP-binding</keyword>
<protein>
    <recommendedName>
        <fullName evidence="8">Peroxisomal ATPase PEX6</fullName>
    </recommendedName>
    <alternativeName>
        <fullName evidence="9">Peroxin-6</fullName>
    </alternativeName>
</protein>
<dbReference type="Pfam" id="PF00004">
    <property type="entry name" value="AAA"/>
    <property type="match status" value="2"/>
</dbReference>